<feature type="transmembrane region" description="Helical" evidence="1">
    <location>
        <begin position="6"/>
        <end position="23"/>
    </location>
</feature>
<reference evidence="3" key="1">
    <citation type="submission" date="2016-08" db="EMBL/GenBank/DDBJ databases">
        <authorList>
            <person name="Varghese N."/>
            <person name="Submissions Spin"/>
        </authorList>
    </citation>
    <scope>NUCLEOTIDE SEQUENCE [LARGE SCALE GENOMIC DNA]</scope>
    <source>
        <strain evidence="3">REICA_142</strain>
    </source>
</reference>
<proteinExistence type="predicted"/>
<organism evidence="2 3">
    <name type="scientific">Kosakonia oryziphila</name>
    <dbReference type="NCBI Taxonomy" id="1005667"/>
    <lineage>
        <taxon>Bacteria</taxon>
        <taxon>Pseudomonadati</taxon>
        <taxon>Pseudomonadota</taxon>
        <taxon>Gammaproteobacteria</taxon>
        <taxon>Enterobacterales</taxon>
        <taxon>Enterobacteriaceae</taxon>
        <taxon>Kosakonia</taxon>
    </lineage>
</organism>
<evidence type="ECO:0000313" key="2">
    <source>
        <dbReference type="EMBL" id="SCC48107.1"/>
    </source>
</evidence>
<evidence type="ECO:0008006" key="4">
    <source>
        <dbReference type="Google" id="ProtNLM"/>
    </source>
</evidence>
<keyword evidence="1" id="KW-1133">Transmembrane helix</keyword>
<keyword evidence="3" id="KW-1185">Reference proteome</keyword>
<dbReference type="EMBL" id="FMBC01000028">
    <property type="protein sequence ID" value="SCC48107.1"/>
    <property type="molecule type" value="Genomic_DNA"/>
</dbReference>
<dbReference type="Proteomes" id="UP000198515">
    <property type="component" value="Unassembled WGS sequence"/>
</dbReference>
<keyword evidence="1" id="KW-0472">Membrane</keyword>
<accession>A0A1C4EWW9</accession>
<evidence type="ECO:0000256" key="1">
    <source>
        <dbReference type="SAM" id="Phobius"/>
    </source>
</evidence>
<gene>
    <name evidence="2" type="ORF">GA0061070_10282</name>
</gene>
<evidence type="ECO:0000313" key="3">
    <source>
        <dbReference type="Proteomes" id="UP000198515"/>
    </source>
</evidence>
<keyword evidence="1" id="KW-0812">Transmembrane</keyword>
<dbReference type="AntiFam" id="ANF00071">
    <property type="entry name" value="Translation of intergenic region"/>
</dbReference>
<dbReference type="AlphaFoldDB" id="A0A1C4EWW9"/>
<dbReference type="RefSeq" id="WP_090136714.1">
    <property type="nucleotide sequence ID" value="NZ_FMBC01000028.1"/>
</dbReference>
<name>A0A1C4EWW9_9ENTR</name>
<protein>
    <recommendedName>
        <fullName evidence="4">DUF4051 domain-containing protein</fullName>
    </recommendedName>
</protein>
<sequence length="57" mass="6966">MFISWYWLLAIVIVVFGYVHVLRRHCKACRHDREAIYKAYQRVLEELKKTRRVGQSE</sequence>